<reference evidence="1" key="1">
    <citation type="journal article" date="2012" name="PLoS ONE">
        <title>Gene sets for utilization of primary and secondary nutrition supplies in the distal gut of endangered iberian lynx.</title>
        <authorList>
            <person name="Alcaide M."/>
            <person name="Messina E."/>
            <person name="Richter M."/>
            <person name="Bargiela R."/>
            <person name="Peplies J."/>
            <person name="Huws S.A."/>
            <person name="Newbold C.J."/>
            <person name="Golyshin P.N."/>
            <person name="Simon M.A."/>
            <person name="Lopez G."/>
            <person name="Yakimov M.M."/>
            <person name="Ferrer M."/>
        </authorList>
    </citation>
    <scope>NUCLEOTIDE SEQUENCE</scope>
</reference>
<name>J9GAQ4_9ZZZZ</name>
<sequence length="59" mass="7040">MAVWATECGFRLQGRNPKPSGRELKKNSKRPLDRFEFLRRQKERFRLLMTDQKTGLSET</sequence>
<gene>
    <name evidence="1" type="ORF">EVA_13042</name>
</gene>
<dbReference type="AlphaFoldDB" id="J9GAQ4"/>
<accession>J9GAQ4</accession>
<evidence type="ECO:0000313" key="1">
    <source>
        <dbReference type="EMBL" id="EJW98852.1"/>
    </source>
</evidence>
<protein>
    <submittedName>
        <fullName evidence="1">Uncharacterized protein</fullName>
    </submittedName>
</protein>
<organism evidence="1">
    <name type="scientific">gut metagenome</name>
    <dbReference type="NCBI Taxonomy" id="749906"/>
    <lineage>
        <taxon>unclassified sequences</taxon>
        <taxon>metagenomes</taxon>
        <taxon>organismal metagenomes</taxon>
    </lineage>
</organism>
<proteinExistence type="predicted"/>
<comment type="caution">
    <text evidence="1">The sequence shown here is derived from an EMBL/GenBank/DDBJ whole genome shotgun (WGS) entry which is preliminary data.</text>
</comment>
<dbReference type="EMBL" id="AMCI01004076">
    <property type="protein sequence ID" value="EJW98852.1"/>
    <property type="molecule type" value="Genomic_DNA"/>
</dbReference>